<accession>A0ABZ2BAU8</accession>
<name>A0ABZ2BAU8_9HYPH</name>
<evidence type="ECO:0000256" key="1">
    <source>
        <dbReference type="SAM" id="Phobius"/>
    </source>
</evidence>
<dbReference type="EMBL" id="CP133148">
    <property type="protein sequence ID" value="WVT04168.1"/>
    <property type="molecule type" value="Genomic_DNA"/>
</dbReference>
<dbReference type="RefSeq" id="WP_331373351.1">
    <property type="nucleotide sequence ID" value="NZ_CP133148.1"/>
</dbReference>
<gene>
    <name evidence="2" type="ORF">RB548_01770</name>
</gene>
<proteinExistence type="predicted"/>
<sequence length="43" mass="4654">MEKAPVEPKVDPRAETNQLLKGIKTAVWALFGVVAAAAILHLR</sequence>
<keyword evidence="1" id="KW-0472">Membrane</keyword>
<protein>
    <submittedName>
        <fullName evidence="2">Uncharacterized protein</fullName>
    </submittedName>
</protein>
<feature type="transmembrane region" description="Helical" evidence="1">
    <location>
        <begin position="25"/>
        <end position="42"/>
    </location>
</feature>
<evidence type="ECO:0000313" key="2">
    <source>
        <dbReference type="EMBL" id="WVT04168.1"/>
    </source>
</evidence>
<organism evidence="2 3">
    <name type="scientific">Sinorhizobium chiapasense</name>
    <dbReference type="NCBI Taxonomy" id="501572"/>
    <lineage>
        <taxon>Bacteria</taxon>
        <taxon>Pseudomonadati</taxon>
        <taxon>Pseudomonadota</taxon>
        <taxon>Alphaproteobacteria</taxon>
        <taxon>Hyphomicrobiales</taxon>
        <taxon>Rhizobiaceae</taxon>
        <taxon>Sinorhizobium/Ensifer group</taxon>
        <taxon>Sinorhizobium</taxon>
    </lineage>
</organism>
<keyword evidence="1" id="KW-1133">Transmembrane helix</keyword>
<keyword evidence="1" id="KW-0812">Transmembrane</keyword>
<reference evidence="2" key="1">
    <citation type="submission" date="2023-08" db="EMBL/GenBank/DDBJ databases">
        <title>Complete genome sequence of Sinorhizobium chiapanecum ITTG S70 isolated from Acaciella angustissima nodules in Chiapas-Mexico.</title>
        <authorList>
            <person name="Rincon-Rosales R."/>
            <person name="Rogel M.A."/>
            <person name="Rincon-Medina C.I."/>
            <person name="Guerrero G."/>
            <person name="Manzano-Gomez L.A."/>
            <person name="Lopez-Lopez A."/>
            <person name="Rincon Molina F.A."/>
            <person name="Martinez-Romero E."/>
        </authorList>
    </citation>
    <scope>NUCLEOTIDE SEQUENCE</scope>
    <source>
        <strain evidence="2">ITTG S70</strain>
    </source>
</reference>
<keyword evidence="3" id="KW-1185">Reference proteome</keyword>
<evidence type="ECO:0000313" key="3">
    <source>
        <dbReference type="Proteomes" id="UP001432360"/>
    </source>
</evidence>
<dbReference type="Proteomes" id="UP001432360">
    <property type="component" value="Chromosome"/>
</dbReference>